<evidence type="ECO:0000256" key="3">
    <source>
        <dbReference type="PROSITE-ProRule" id="PRU00339"/>
    </source>
</evidence>
<evidence type="ECO:0000256" key="2">
    <source>
        <dbReference type="ARBA" id="ARBA00022803"/>
    </source>
</evidence>
<proteinExistence type="predicted"/>
<dbReference type="InterPro" id="IPR051012">
    <property type="entry name" value="CellSynth/LPSAsmb/PSIAsmb"/>
</dbReference>
<dbReference type="InterPro" id="IPR019734">
    <property type="entry name" value="TPR_rpt"/>
</dbReference>
<keyword evidence="6" id="KW-1185">Reference proteome</keyword>
<dbReference type="PANTHER" id="PTHR45586">
    <property type="entry name" value="TPR REPEAT-CONTAINING PROTEIN PA4667"/>
    <property type="match status" value="1"/>
</dbReference>
<feature type="repeat" description="TPR" evidence="3">
    <location>
        <begin position="38"/>
        <end position="71"/>
    </location>
</feature>
<dbReference type="KEGG" id="cof:FOZ74_05200"/>
<dbReference type="RefSeq" id="WP_146912070.1">
    <property type="nucleotide sequence ID" value="NZ_CP042344.1"/>
</dbReference>
<feature type="repeat" description="TPR" evidence="3">
    <location>
        <begin position="517"/>
        <end position="550"/>
    </location>
</feature>
<dbReference type="Gene3D" id="1.25.40.10">
    <property type="entry name" value="Tetratricopeptide repeat domain"/>
    <property type="match status" value="5"/>
</dbReference>
<keyword evidence="2 3" id="KW-0802">TPR repeat</keyword>
<dbReference type="PROSITE" id="PS51257">
    <property type="entry name" value="PROKAR_LIPOPROTEIN"/>
    <property type="match status" value="1"/>
</dbReference>
<sequence length="806" mass="87291">MPRLSMMNRGGVRRGVSAALLALSALALVACSSPEEKVASFAKKGQSYLQAGDVVKARLEFQNALQINPNNVPSLYGLAEIAERGSDWNRTYGLLSKVVELDPTNLAAHLKLGKLLLAAGQMDKALTASEAASRLKADDADVLALRAAVMFKLGDRKAAVDLAQQALSRNPKQSDALVVLASQRLMDGDGDGALKYLDQALADNERDVALQLIKVQALEKMSRLDGAQEVFRKLIAFYPDNKVLRHMLAQFFMTHGMPAQAEDTYRDIVKAQPRDTEAKLDLVRFVGQLKGPAAAAAELQEFIKQDPKAWDLKLMLANLRQQENKPEAARALWNEVVAEAGKDPAGLRARAALAADLLGNGKRAEANELIAQILEADARNEQGLLLRAGVALDERRLDDAVADLRTILRDTPSSAQAHAMLGRTLEMQGSKDLAQDEYARAAQEGKFAPLYAMPYAEFLMRVGKPRLVEPALRETLQVAPHYLPAYQLLAQSYLNVGELVSAQKVADLVAKLGNQQVAANQLQGAVAAARNQFDSSIAAYRKAYELSPDEMQPMVALVGTYLRAGKLKEAQGFLQSVIAASPDNVGARLLQARLAAQSGDAAGAKQGFEEVLKRNPESAQAYLGLVGLLSDAGQFDEADALLVRALERMPGDFGLRLSRASLYEQRGKVDDALALYEKLNKERPNAEVVVNNLASLLTDARTDEASHKRAYELAQGLRSSNVPQFKDTFGWAAYRVGRYSEAATPLRDAAKAMPDLPVLHYHLGMNLLAQGNKTGAREALQHALDLATRGAPFAQADEAKKALAGI</sequence>
<dbReference type="Pfam" id="PF14559">
    <property type="entry name" value="TPR_19"/>
    <property type="match status" value="4"/>
</dbReference>
<keyword evidence="1" id="KW-0677">Repeat</keyword>
<organism evidence="5 6">
    <name type="scientific">Comamonas flocculans</name>
    <dbReference type="NCBI Taxonomy" id="2597701"/>
    <lineage>
        <taxon>Bacteria</taxon>
        <taxon>Pseudomonadati</taxon>
        <taxon>Pseudomonadota</taxon>
        <taxon>Betaproteobacteria</taxon>
        <taxon>Burkholderiales</taxon>
        <taxon>Comamonadaceae</taxon>
        <taxon>Comamonas</taxon>
    </lineage>
</organism>
<dbReference type="SMART" id="SM00028">
    <property type="entry name" value="TPR"/>
    <property type="match status" value="13"/>
</dbReference>
<dbReference type="PROSITE" id="PS50005">
    <property type="entry name" value="TPR"/>
    <property type="match status" value="3"/>
</dbReference>
<evidence type="ECO:0000313" key="6">
    <source>
        <dbReference type="Proteomes" id="UP000321199"/>
    </source>
</evidence>
<accession>A0A5B8RUX0</accession>
<evidence type="ECO:0000313" key="5">
    <source>
        <dbReference type="EMBL" id="QEA12474.1"/>
    </source>
</evidence>
<evidence type="ECO:0000256" key="4">
    <source>
        <dbReference type="SAM" id="SignalP"/>
    </source>
</evidence>
<dbReference type="Pfam" id="PF13432">
    <property type="entry name" value="TPR_16"/>
    <property type="match status" value="2"/>
</dbReference>
<dbReference type="Pfam" id="PF13174">
    <property type="entry name" value="TPR_6"/>
    <property type="match status" value="1"/>
</dbReference>
<dbReference type="EMBL" id="CP042344">
    <property type="protein sequence ID" value="QEA12474.1"/>
    <property type="molecule type" value="Genomic_DNA"/>
</dbReference>
<name>A0A5B8RUX0_9BURK</name>
<dbReference type="AlphaFoldDB" id="A0A5B8RUX0"/>
<feature type="signal peptide" evidence="4">
    <location>
        <begin position="1"/>
        <end position="29"/>
    </location>
</feature>
<feature type="repeat" description="TPR" evidence="3">
    <location>
        <begin position="140"/>
        <end position="173"/>
    </location>
</feature>
<keyword evidence="4" id="KW-0732">Signal</keyword>
<evidence type="ECO:0000256" key="1">
    <source>
        <dbReference type="ARBA" id="ARBA00022737"/>
    </source>
</evidence>
<protein>
    <submittedName>
        <fullName evidence="5">Tetratricopeptide repeat protein</fullName>
    </submittedName>
</protein>
<gene>
    <name evidence="5" type="ORF">FOZ74_05200</name>
</gene>
<dbReference type="Proteomes" id="UP000321199">
    <property type="component" value="Chromosome"/>
</dbReference>
<dbReference type="SUPFAM" id="SSF48452">
    <property type="entry name" value="TPR-like"/>
    <property type="match status" value="4"/>
</dbReference>
<feature type="chain" id="PRO_5022974601" evidence="4">
    <location>
        <begin position="30"/>
        <end position="806"/>
    </location>
</feature>
<reference evidence="5 6" key="1">
    <citation type="submission" date="2019-07" db="EMBL/GenBank/DDBJ databases">
        <title>Complete genome sequence of Comamonas sp. NLF 7-7 isolated from livestock.</title>
        <authorList>
            <person name="Kim D.H."/>
            <person name="Kim J.G."/>
        </authorList>
    </citation>
    <scope>NUCLEOTIDE SEQUENCE [LARGE SCALE GENOMIC DNA]</scope>
    <source>
        <strain evidence="5 6">NLF 7-7</strain>
    </source>
</reference>
<dbReference type="InterPro" id="IPR011990">
    <property type="entry name" value="TPR-like_helical_dom_sf"/>
</dbReference>
<dbReference type="PANTHER" id="PTHR45586:SF1">
    <property type="entry name" value="LIPOPOLYSACCHARIDE ASSEMBLY PROTEIN B"/>
    <property type="match status" value="1"/>
</dbReference>
<dbReference type="OrthoDB" id="9809392at2"/>